<proteinExistence type="inferred from homology"/>
<dbReference type="InterPro" id="IPR035587">
    <property type="entry name" value="DUS-like_FMN-bd"/>
</dbReference>
<evidence type="ECO:0000256" key="13">
    <source>
        <dbReference type="ARBA" id="ARBA00049467"/>
    </source>
</evidence>
<evidence type="ECO:0000256" key="4">
    <source>
        <dbReference type="ARBA" id="ARBA00022694"/>
    </source>
</evidence>
<comment type="similarity">
    <text evidence="8">Belongs to the Dus family. Dus1 subfamily.</text>
</comment>
<dbReference type="Proteomes" id="UP000266841">
    <property type="component" value="Unassembled WGS sequence"/>
</dbReference>
<comment type="catalytic activity">
    <reaction evidence="11">
        <text>5,6-dihydrouridine(16) in tRNA + NADP(+) = uridine(16) in tRNA + NADPH + H(+)</text>
        <dbReference type="Rhea" id="RHEA:53376"/>
        <dbReference type="Rhea" id="RHEA-COMP:13543"/>
        <dbReference type="Rhea" id="RHEA-COMP:13544"/>
        <dbReference type="ChEBI" id="CHEBI:15378"/>
        <dbReference type="ChEBI" id="CHEBI:57783"/>
        <dbReference type="ChEBI" id="CHEBI:58349"/>
        <dbReference type="ChEBI" id="CHEBI:65315"/>
        <dbReference type="ChEBI" id="CHEBI:74443"/>
        <dbReference type="EC" id="1.3.1.88"/>
    </reaction>
    <physiologicalReaction direction="right-to-left" evidence="11">
        <dbReference type="Rhea" id="RHEA:53378"/>
    </physiologicalReaction>
</comment>
<dbReference type="eggNOG" id="KOG2335">
    <property type="taxonomic scope" value="Eukaryota"/>
</dbReference>
<evidence type="ECO:0000256" key="12">
    <source>
        <dbReference type="ARBA" id="ARBA00048934"/>
    </source>
</evidence>
<comment type="catalytic activity">
    <reaction evidence="12">
        <text>5,6-dihydrouridine(16) in tRNA + NAD(+) = uridine(16) in tRNA + NADH + H(+)</text>
        <dbReference type="Rhea" id="RHEA:53380"/>
        <dbReference type="Rhea" id="RHEA-COMP:13543"/>
        <dbReference type="Rhea" id="RHEA-COMP:13544"/>
        <dbReference type="ChEBI" id="CHEBI:15378"/>
        <dbReference type="ChEBI" id="CHEBI:57540"/>
        <dbReference type="ChEBI" id="CHEBI:57945"/>
        <dbReference type="ChEBI" id="CHEBI:65315"/>
        <dbReference type="ChEBI" id="CHEBI:74443"/>
        <dbReference type="EC" id="1.3.1.88"/>
    </reaction>
    <physiologicalReaction direction="right-to-left" evidence="12">
        <dbReference type="Rhea" id="RHEA:53382"/>
    </physiologicalReaction>
</comment>
<comment type="catalytic activity">
    <reaction evidence="13">
        <text>5,6-dihydrouridine(17) in tRNA + NADP(+) = uridine(17) in tRNA + NADPH + H(+)</text>
        <dbReference type="Rhea" id="RHEA:53368"/>
        <dbReference type="Rhea" id="RHEA-COMP:13541"/>
        <dbReference type="Rhea" id="RHEA-COMP:13542"/>
        <dbReference type="ChEBI" id="CHEBI:15378"/>
        <dbReference type="ChEBI" id="CHEBI:57783"/>
        <dbReference type="ChEBI" id="CHEBI:58349"/>
        <dbReference type="ChEBI" id="CHEBI:65315"/>
        <dbReference type="ChEBI" id="CHEBI:74443"/>
        <dbReference type="EC" id="1.3.1.88"/>
    </reaction>
    <physiologicalReaction direction="right-to-left" evidence="13">
        <dbReference type="Rhea" id="RHEA:53370"/>
    </physiologicalReaction>
</comment>
<comment type="catalytic activity">
    <reaction evidence="10">
        <text>5,6-dihydrouridine(17) in tRNA + NAD(+) = uridine(17) in tRNA + NADH + H(+)</text>
        <dbReference type="Rhea" id="RHEA:53372"/>
        <dbReference type="Rhea" id="RHEA-COMP:13541"/>
        <dbReference type="Rhea" id="RHEA-COMP:13542"/>
        <dbReference type="ChEBI" id="CHEBI:15378"/>
        <dbReference type="ChEBI" id="CHEBI:57540"/>
        <dbReference type="ChEBI" id="CHEBI:57945"/>
        <dbReference type="ChEBI" id="CHEBI:65315"/>
        <dbReference type="ChEBI" id="CHEBI:74443"/>
        <dbReference type="EC" id="1.3.1.88"/>
    </reaction>
    <physiologicalReaction direction="right-to-left" evidence="10">
        <dbReference type="Rhea" id="RHEA:53374"/>
    </physiologicalReaction>
</comment>
<accession>K0SHS1</accession>
<dbReference type="PANTHER" id="PTHR11082:SF5">
    <property type="entry name" value="TRNA-DIHYDROURIDINE(16_17) SYNTHASE [NAD(P)(+)]-LIKE"/>
    <property type="match status" value="1"/>
</dbReference>
<evidence type="ECO:0000256" key="3">
    <source>
        <dbReference type="ARBA" id="ARBA00022643"/>
    </source>
</evidence>
<organism evidence="15 16">
    <name type="scientific">Thalassiosira oceanica</name>
    <name type="common">Marine diatom</name>
    <dbReference type="NCBI Taxonomy" id="159749"/>
    <lineage>
        <taxon>Eukaryota</taxon>
        <taxon>Sar</taxon>
        <taxon>Stramenopiles</taxon>
        <taxon>Ochrophyta</taxon>
        <taxon>Bacillariophyta</taxon>
        <taxon>Coscinodiscophyceae</taxon>
        <taxon>Thalassiosirophycidae</taxon>
        <taxon>Thalassiosirales</taxon>
        <taxon>Thalassiosiraceae</taxon>
        <taxon>Thalassiosira</taxon>
    </lineage>
</organism>
<sequence length="424" mass="47725">MILPKGSIVLSPMVRGSELAFRMLCRRKGGAHLCYTPMLRDDDVLGVAAMSKGASSEGETSAVDLVIDNAGRVNSVDETAYLIYESYQDSKNLIVQLCGNQPTKLYQASTALLDLFSSSNADALPWGIDLNLGCPQQCAAKGNFGAFLVERDAEMAVECLRSMRRAIDEYPVGEDKRKKPLLSAKIRLWDSGVDDTVAFVRRMKGSIDMIAIHCRTREEKHDGRADWEAGKRLAEELSRDGIPVILNGGVSNFRDALTLLHQTNCHSVMVATGYLKNHRNLANQPVSGDDLRPQNLATEYLDFAEKYPPPSFLYIQKHLRWIFRESLHPEDGEFNPKDYSDYRVRLVGTVKLTAALPKLNNLPQFDSKWSFLVRPYLRSINQYRMFVALFVKQSGGEKEDQPEAIRHFLVEDLTYKKIKKAKLS</sequence>
<evidence type="ECO:0000256" key="8">
    <source>
        <dbReference type="ARBA" id="ARBA00038313"/>
    </source>
</evidence>
<evidence type="ECO:0000256" key="9">
    <source>
        <dbReference type="ARBA" id="ARBA00038890"/>
    </source>
</evidence>
<keyword evidence="4" id="KW-0819">tRNA processing</keyword>
<keyword evidence="2" id="KW-0285">Flavoprotein</keyword>
<evidence type="ECO:0000256" key="10">
    <source>
        <dbReference type="ARBA" id="ARBA00047287"/>
    </source>
</evidence>
<dbReference type="EC" id="1.3.1.88" evidence="9"/>
<keyword evidence="7" id="KW-0520">NAD</keyword>
<reference evidence="15 16" key="1">
    <citation type="journal article" date="2012" name="Genome Biol.">
        <title>Genome and low-iron response of an oceanic diatom adapted to chronic iron limitation.</title>
        <authorList>
            <person name="Lommer M."/>
            <person name="Specht M."/>
            <person name="Roy A.S."/>
            <person name="Kraemer L."/>
            <person name="Andreson R."/>
            <person name="Gutowska M.A."/>
            <person name="Wolf J."/>
            <person name="Bergner S.V."/>
            <person name="Schilhabel M.B."/>
            <person name="Klostermeier U.C."/>
            <person name="Beiko R.G."/>
            <person name="Rosenstiel P."/>
            <person name="Hippler M."/>
            <person name="Laroche J."/>
        </authorList>
    </citation>
    <scope>NUCLEOTIDE SEQUENCE [LARGE SCALE GENOMIC DNA]</scope>
    <source>
        <strain evidence="15 16">CCMP1005</strain>
    </source>
</reference>
<dbReference type="Gene3D" id="3.20.20.70">
    <property type="entry name" value="Aldolase class I"/>
    <property type="match status" value="1"/>
</dbReference>
<comment type="caution">
    <text evidence="15">The sequence shown here is derived from an EMBL/GenBank/DDBJ whole genome shotgun (WGS) entry which is preliminary data.</text>
</comment>
<gene>
    <name evidence="15" type="ORF">THAOC_14726</name>
</gene>
<evidence type="ECO:0000313" key="15">
    <source>
        <dbReference type="EMBL" id="EJK64529.1"/>
    </source>
</evidence>
<dbReference type="SUPFAM" id="SSF51395">
    <property type="entry name" value="FMN-linked oxidoreductases"/>
    <property type="match status" value="1"/>
</dbReference>
<dbReference type="GO" id="GO:0050660">
    <property type="term" value="F:flavin adenine dinucleotide binding"/>
    <property type="evidence" value="ECO:0007669"/>
    <property type="project" value="InterPro"/>
</dbReference>
<dbReference type="OMA" id="RWIFRES"/>
<evidence type="ECO:0000256" key="7">
    <source>
        <dbReference type="ARBA" id="ARBA00023027"/>
    </source>
</evidence>
<evidence type="ECO:0000256" key="11">
    <source>
        <dbReference type="ARBA" id="ARBA00047652"/>
    </source>
</evidence>
<keyword evidence="16" id="KW-1185">Reference proteome</keyword>
<dbReference type="GO" id="GO:0017150">
    <property type="term" value="F:tRNA dihydrouridine synthase activity"/>
    <property type="evidence" value="ECO:0007669"/>
    <property type="project" value="InterPro"/>
</dbReference>
<dbReference type="PROSITE" id="PS01136">
    <property type="entry name" value="UPF0034"/>
    <property type="match status" value="1"/>
</dbReference>
<evidence type="ECO:0000256" key="5">
    <source>
        <dbReference type="ARBA" id="ARBA00022857"/>
    </source>
</evidence>
<dbReference type="CDD" id="cd02801">
    <property type="entry name" value="DUS_like_FMN"/>
    <property type="match status" value="1"/>
</dbReference>
<protein>
    <recommendedName>
        <fullName evidence="9">tRNA-dihydrouridine(16/17) synthase [NAD(P)(+)]</fullName>
        <ecNumber evidence="9">1.3.1.88</ecNumber>
    </recommendedName>
</protein>
<evidence type="ECO:0000259" key="14">
    <source>
        <dbReference type="Pfam" id="PF01207"/>
    </source>
</evidence>
<name>K0SHS1_THAOC</name>
<dbReference type="EMBL" id="AGNL01017159">
    <property type="protein sequence ID" value="EJK64529.1"/>
    <property type="molecule type" value="Genomic_DNA"/>
</dbReference>
<keyword evidence="6" id="KW-0560">Oxidoreductase</keyword>
<keyword evidence="3" id="KW-0288">FMN</keyword>
<dbReference type="PANTHER" id="PTHR11082">
    <property type="entry name" value="TRNA-DIHYDROURIDINE SYNTHASE"/>
    <property type="match status" value="1"/>
</dbReference>
<evidence type="ECO:0000256" key="1">
    <source>
        <dbReference type="ARBA" id="ARBA00001917"/>
    </source>
</evidence>
<comment type="cofactor">
    <cofactor evidence="1">
        <name>FMN</name>
        <dbReference type="ChEBI" id="CHEBI:58210"/>
    </cofactor>
</comment>
<dbReference type="InterPro" id="IPR013785">
    <property type="entry name" value="Aldolase_TIM"/>
</dbReference>
<dbReference type="OrthoDB" id="42351at2759"/>
<evidence type="ECO:0000313" key="16">
    <source>
        <dbReference type="Proteomes" id="UP000266841"/>
    </source>
</evidence>
<keyword evidence="5" id="KW-0521">NADP</keyword>
<evidence type="ECO:0000256" key="6">
    <source>
        <dbReference type="ARBA" id="ARBA00023002"/>
    </source>
</evidence>
<dbReference type="AlphaFoldDB" id="K0SHS1"/>
<feature type="domain" description="DUS-like FMN-binding" evidence="14">
    <location>
        <begin position="10"/>
        <end position="300"/>
    </location>
</feature>
<evidence type="ECO:0000256" key="2">
    <source>
        <dbReference type="ARBA" id="ARBA00022630"/>
    </source>
</evidence>
<dbReference type="Pfam" id="PF01207">
    <property type="entry name" value="Dus"/>
    <property type="match status" value="1"/>
</dbReference>
<dbReference type="InterPro" id="IPR018517">
    <property type="entry name" value="tRNA_hU_synthase_CS"/>
</dbReference>